<dbReference type="AlphaFoldDB" id="A0A378TX73"/>
<reference evidence="2 3" key="1">
    <citation type="submission" date="2018-06" db="EMBL/GenBank/DDBJ databases">
        <authorList>
            <consortium name="Pathogen Informatics"/>
            <person name="Doyle S."/>
        </authorList>
    </citation>
    <scope>NUCLEOTIDE SEQUENCE [LARGE SCALE GENOMIC DNA]</scope>
    <source>
        <strain evidence="2 3">NCTC10660</strain>
    </source>
</reference>
<dbReference type="EMBL" id="UGQW01000002">
    <property type="protein sequence ID" value="STZ67609.1"/>
    <property type="molecule type" value="Genomic_DNA"/>
</dbReference>
<feature type="transmembrane region" description="Helical" evidence="1">
    <location>
        <begin position="12"/>
        <end position="33"/>
    </location>
</feature>
<dbReference type="RefSeq" id="WP_143095760.1">
    <property type="nucleotide sequence ID" value="NZ_CP031252.1"/>
</dbReference>
<keyword evidence="1" id="KW-0812">Transmembrane</keyword>
<keyword evidence="1" id="KW-1133">Transmembrane helix</keyword>
<protein>
    <submittedName>
        <fullName evidence="2">Uncharacterized protein</fullName>
    </submittedName>
</protein>
<dbReference type="GeneID" id="93352077"/>
<dbReference type="Proteomes" id="UP000254927">
    <property type="component" value="Unassembled WGS sequence"/>
</dbReference>
<gene>
    <name evidence="2" type="ORF">NCTC10660_01093</name>
</gene>
<name>A0A378TX73_NEIEL</name>
<proteinExistence type="predicted"/>
<feature type="transmembrane region" description="Helical" evidence="1">
    <location>
        <begin position="137"/>
        <end position="161"/>
    </location>
</feature>
<sequence length="179" mass="20593">MSHRFRLILRVIWFLVWRLAASALVGLAAFYLLPPLKEQYGGAADNVNFSFHIIVRSDNDSGWAVKRWEEFDAGRDRVWTETLESDYCERLKVICRLDKVGADEYELVRTDPVGTQISRYRLENARPKPLAYTADSVFARMAAGLICAVFALLLTLIPPVYRLWRRDKEIQAAARRGKT</sequence>
<keyword evidence="1" id="KW-0472">Membrane</keyword>
<organism evidence="2 3">
    <name type="scientific">Neisseria elongata</name>
    <dbReference type="NCBI Taxonomy" id="495"/>
    <lineage>
        <taxon>Bacteria</taxon>
        <taxon>Pseudomonadati</taxon>
        <taxon>Pseudomonadota</taxon>
        <taxon>Betaproteobacteria</taxon>
        <taxon>Neisseriales</taxon>
        <taxon>Neisseriaceae</taxon>
        <taxon>Neisseria</taxon>
    </lineage>
</organism>
<evidence type="ECO:0000313" key="3">
    <source>
        <dbReference type="Proteomes" id="UP000254927"/>
    </source>
</evidence>
<evidence type="ECO:0000256" key="1">
    <source>
        <dbReference type="SAM" id="Phobius"/>
    </source>
</evidence>
<accession>A0A378TX73</accession>
<evidence type="ECO:0000313" key="2">
    <source>
        <dbReference type="EMBL" id="STZ67609.1"/>
    </source>
</evidence>